<name>A0AAD4M5J2_9AGAM</name>
<evidence type="ECO:0000313" key="2">
    <source>
        <dbReference type="EMBL" id="KAI0301184.1"/>
    </source>
</evidence>
<sequence length="67" mass="7578">RKGDFRRHLRIHEDGKLTRYVCCGVPATHPGVASLPQRHTSRSYGGCEFYGGCGKSYSRMDALQRHL</sequence>
<comment type="caution">
    <text evidence="2">The sequence shown here is derived from an EMBL/GenBank/DDBJ whole genome shotgun (WGS) entry which is preliminary data.</text>
</comment>
<dbReference type="EMBL" id="WTXG01000015">
    <property type="protein sequence ID" value="KAI0301184.1"/>
    <property type="molecule type" value="Genomic_DNA"/>
</dbReference>
<organism evidence="2 3">
    <name type="scientific">Multifurca ochricompacta</name>
    <dbReference type="NCBI Taxonomy" id="376703"/>
    <lineage>
        <taxon>Eukaryota</taxon>
        <taxon>Fungi</taxon>
        <taxon>Dikarya</taxon>
        <taxon>Basidiomycota</taxon>
        <taxon>Agaricomycotina</taxon>
        <taxon>Agaricomycetes</taxon>
        <taxon>Russulales</taxon>
        <taxon>Russulaceae</taxon>
        <taxon>Multifurca</taxon>
    </lineage>
</organism>
<dbReference type="InterPro" id="IPR013087">
    <property type="entry name" value="Znf_C2H2_type"/>
</dbReference>
<reference evidence="2" key="1">
    <citation type="journal article" date="2022" name="New Phytol.">
        <title>Evolutionary transition to the ectomycorrhizal habit in the genomes of a hyperdiverse lineage of mushroom-forming fungi.</title>
        <authorList>
            <person name="Looney B."/>
            <person name="Miyauchi S."/>
            <person name="Morin E."/>
            <person name="Drula E."/>
            <person name="Courty P.E."/>
            <person name="Kohler A."/>
            <person name="Kuo A."/>
            <person name="LaButti K."/>
            <person name="Pangilinan J."/>
            <person name="Lipzen A."/>
            <person name="Riley R."/>
            <person name="Andreopoulos W."/>
            <person name="He G."/>
            <person name="Johnson J."/>
            <person name="Nolan M."/>
            <person name="Tritt A."/>
            <person name="Barry K.W."/>
            <person name="Grigoriev I.V."/>
            <person name="Nagy L.G."/>
            <person name="Hibbett D."/>
            <person name="Henrissat B."/>
            <person name="Matheny P.B."/>
            <person name="Labbe J."/>
            <person name="Martin F.M."/>
        </authorList>
    </citation>
    <scope>NUCLEOTIDE SEQUENCE</scope>
    <source>
        <strain evidence="2">BPL690</strain>
    </source>
</reference>
<dbReference type="Proteomes" id="UP001203297">
    <property type="component" value="Unassembled WGS sequence"/>
</dbReference>
<evidence type="ECO:0000313" key="3">
    <source>
        <dbReference type="Proteomes" id="UP001203297"/>
    </source>
</evidence>
<feature type="non-terminal residue" evidence="2">
    <location>
        <position position="67"/>
    </location>
</feature>
<proteinExistence type="predicted"/>
<accession>A0AAD4M5J2</accession>
<keyword evidence="3" id="KW-1185">Reference proteome</keyword>
<dbReference type="Pfam" id="PF00096">
    <property type="entry name" value="zf-C2H2"/>
    <property type="match status" value="1"/>
</dbReference>
<dbReference type="AlphaFoldDB" id="A0AAD4M5J2"/>
<evidence type="ECO:0000259" key="1">
    <source>
        <dbReference type="Pfam" id="PF00096"/>
    </source>
</evidence>
<protein>
    <recommendedName>
        <fullName evidence="1">C2H2-type domain-containing protein</fullName>
    </recommendedName>
</protein>
<feature type="domain" description="C2H2-type" evidence="1">
    <location>
        <begin position="47"/>
        <end position="67"/>
    </location>
</feature>
<feature type="non-terminal residue" evidence="2">
    <location>
        <position position="1"/>
    </location>
</feature>
<gene>
    <name evidence="2" type="ORF">B0F90DRAFT_1564430</name>
</gene>